<evidence type="ECO:0000313" key="9">
    <source>
        <dbReference type="EMBL" id="RLJ70135.1"/>
    </source>
</evidence>
<dbReference type="GO" id="GO:0005886">
    <property type="term" value="C:plasma membrane"/>
    <property type="evidence" value="ECO:0007669"/>
    <property type="project" value="UniProtKB-SubCell"/>
</dbReference>
<comment type="similarity">
    <text evidence="2 8">Belongs to the 4-toluene sulfonate uptake permease (TSUP) (TC 2.A.102) family.</text>
</comment>
<dbReference type="OrthoDB" id="14461at2"/>
<evidence type="ECO:0000256" key="6">
    <source>
        <dbReference type="ARBA" id="ARBA00022989"/>
    </source>
</evidence>
<feature type="transmembrane region" description="Helical" evidence="8">
    <location>
        <begin position="225"/>
        <end position="244"/>
    </location>
</feature>
<dbReference type="PANTHER" id="PTHR30269">
    <property type="entry name" value="TRANSMEMBRANE PROTEIN YFCA"/>
    <property type="match status" value="1"/>
</dbReference>
<protein>
    <recommendedName>
        <fullName evidence="8">Probable membrane transporter protein</fullName>
    </recommendedName>
</protein>
<evidence type="ECO:0000313" key="10">
    <source>
        <dbReference type="Proteomes" id="UP000267841"/>
    </source>
</evidence>
<comment type="caution">
    <text evidence="9">The sequence shown here is derived from an EMBL/GenBank/DDBJ whole genome shotgun (WGS) entry which is preliminary data.</text>
</comment>
<sequence>MIPSVPDFLVFFLAWFFQAFTGFGAGIFIVGTLSLLYDPRTVIVTSAVVNLFGTLLMSGILIRRVKPRFDILFPLMLGSVPGIFLGAEILLYLDRDTLRLVIGVFIFLLGIYDLLVQRRLLKKFSMRESLLNSLTAGFVGGFFAGLIGMGGPPPVVYLNQILEDIDEFKTTLTLFFTSNILFRVVSYGIQGGIEYFDKGLIYAGLLSIPLGVYIGLLLSRKVQPSGLKVFISTSVMFLGIVLVIQR</sequence>
<evidence type="ECO:0000256" key="7">
    <source>
        <dbReference type="ARBA" id="ARBA00023136"/>
    </source>
</evidence>
<evidence type="ECO:0000256" key="3">
    <source>
        <dbReference type="ARBA" id="ARBA00022448"/>
    </source>
</evidence>
<evidence type="ECO:0000256" key="5">
    <source>
        <dbReference type="ARBA" id="ARBA00022692"/>
    </source>
</evidence>
<evidence type="ECO:0000256" key="8">
    <source>
        <dbReference type="RuleBase" id="RU363041"/>
    </source>
</evidence>
<dbReference type="Proteomes" id="UP000267841">
    <property type="component" value="Unassembled WGS sequence"/>
</dbReference>
<dbReference type="EMBL" id="RCCJ01000001">
    <property type="protein sequence ID" value="RLJ70135.1"/>
    <property type="molecule type" value="Genomic_DNA"/>
</dbReference>
<feature type="transmembrane region" description="Helical" evidence="8">
    <location>
        <begin position="12"/>
        <end position="37"/>
    </location>
</feature>
<keyword evidence="4 8" id="KW-1003">Cell membrane</keyword>
<keyword evidence="7 8" id="KW-0472">Membrane</keyword>
<dbReference type="InterPro" id="IPR002781">
    <property type="entry name" value="TM_pro_TauE-like"/>
</dbReference>
<evidence type="ECO:0000256" key="1">
    <source>
        <dbReference type="ARBA" id="ARBA00004651"/>
    </source>
</evidence>
<feature type="transmembrane region" description="Helical" evidence="8">
    <location>
        <begin position="98"/>
        <end position="117"/>
    </location>
</feature>
<dbReference type="InterPro" id="IPR052017">
    <property type="entry name" value="TSUP"/>
</dbReference>
<proteinExistence type="inferred from homology"/>
<feature type="transmembrane region" description="Helical" evidence="8">
    <location>
        <begin position="200"/>
        <end position="219"/>
    </location>
</feature>
<accession>A0A497XMM4</accession>
<dbReference type="AlphaFoldDB" id="A0A497XMM4"/>
<evidence type="ECO:0000256" key="4">
    <source>
        <dbReference type="ARBA" id="ARBA00022475"/>
    </source>
</evidence>
<dbReference type="RefSeq" id="WP_121009277.1">
    <property type="nucleotide sequence ID" value="NZ_RCCJ01000001.1"/>
</dbReference>
<organism evidence="9 10">
    <name type="scientific">Hydrogenivirga caldilitoris</name>
    <dbReference type="NCBI Taxonomy" id="246264"/>
    <lineage>
        <taxon>Bacteria</taxon>
        <taxon>Pseudomonadati</taxon>
        <taxon>Aquificota</taxon>
        <taxon>Aquificia</taxon>
        <taxon>Aquificales</taxon>
        <taxon>Aquificaceae</taxon>
        <taxon>Hydrogenivirga</taxon>
    </lineage>
</organism>
<name>A0A497XMM4_9AQUI</name>
<feature type="transmembrane region" description="Helical" evidence="8">
    <location>
        <begin position="43"/>
        <end position="62"/>
    </location>
</feature>
<keyword evidence="5 8" id="KW-0812">Transmembrane</keyword>
<dbReference type="Pfam" id="PF01925">
    <property type="entry name" value="TauE"/>
    <property type="match status" value="1"/>
</dbReference>
<comment type="subcellular location">
    <subcellularLocation>
        <location evidence="1 8">Cell membrane</location>
        <topology evidence="1 8">Multi-pass membrane protein</topology>
    </subcellularLocation>
</comment>
<feature type="transmembrane region" description="Helical" evidence="8">
    <location>
        <begin position="71"/>
        <end position="92"/>
    </location>
</feature>
<reference evidence="9 10" key="1">
    <citation type="submission" date="2018-10" db="EMBL/GenBank/DDBJ databases">
        <title>Genomic Encyclopedia of Archaeal and Bacterial Type Strains, Phase II (KMG-II): from individual species to whole genera.</title>
        <authorList>
            <person name="Goeker M."/>
        </authorList>
    </citation>
    <scope>NUCLEOTIDE SEQUENCE [LARGE SCALE GENOMIC DNA]</scope>
    <source>
        <strain evidence="9 10">DSM 16510</strain>
    </source>
</reference>
<keyword evidence="6 8" id="KW-1133">Transmembrane helix</keyword>
<keyword evidence="10" id="KW-1185">Reference proteome</keyword>
<feature type="transmembrane region" description="Helical" evidence="8">
    <location>
        <begin position="129"/>
        <end position="150"/>
    </location>
</feature>
<dbReference type="PANTHER" id="PTHR30269:SF37">
    <property type="entry name" value="MEMBRANE TRANSPORTER PROTEIN"/>
    <property type="match status" value="1"/>
</dbReference>
<keyword evidence="3" id="KW-0813">Transport</keyword>
<feature type="transmembrane region" description="Helical" evidence="8">
    <location>
        <begin position="170"/>
        <end position="188"/>
    </location>
</feature>
<evidence type="ECO:0000256" key="2">
    <source>
        <dbReference type="ARBA" id="ARBA00009142"/>
    </source>
</evidence>
<gene>
    <name evidence="9" type="ORF">BCF55_0399</name>
</gene>